<feature type="compositionally biased region" description="Acidic residues" evidence="19">
    <location>
        <begin position="476"/>
        <end position="495"/>
    </location>
</feature>
<evidence type="ECO:0000256" key="12">
    <source>
        <dbReference type="ARBA" id="ARBA00023204"/>
    </source>
</evidence>
<dbReference type="Gene3D" id="1.25.40.20">
    <property type="entry name" value="Ankyrin repeat-containing domain"/>
    <property type="match status" value="1"/>
</dbReference>
<evidence type="ECO:0000256" key="13">
    <source>
        <dbReference type="ARBA" id="ARBA00023242"/>
    </source>
</evidence>
<evidence type="ECO:0000256" key="15">
    <source>
        <dbReference type="ARBA" id="ARBA00033240"/>
    </source>
</evidence>
<dbReference type="InterPro" id="IPR011990">
    <property type="entry name" value="TPR-like_helical_dom_sf"/>
</dbReference>
<dbReference type="SMART" id="SM00368">
    <property type="entry name" value="LRR_RI"/>
    <property type="match status" value="6"/>
</dbReference>
<evidence type="ECO:0000256" key="2">
    <source>
        <dbReference type="ARBA" id="ARBA00004286"/>
    </source>
</evidence>
<evidence type="ECO:0000256" key="9">
    <source>
        <dbReference type="ARBA" id="ARBA00022803"/>
    </source>
</evidence>
<evidence type="ECO:0000256" key="19">
    <source>
        <dbReference type="SAM" id="MobiDB-lite"/>
    </source>
</evidence>
<feature type="coiled-coil region" evidence="18">
    <location>
        <begin position="9"/>
        <end position="102"/>
    </location>
</feature>
<evidence type="ECO:0000256" key="4">
    <source>
        <dbReference type="ARBA" id="ARBA00017829"/>
    </source>
</evidence>
<dbReference type="InterPro" id="IPR002110">
    <property type="entry name" value="Ankyrin_rpt"/>
</dbReference>
<dbReference type="Pfam" id="PF12796">
    <property type="entry name" value="Ank_2"/>
    <property type="match status" value="1"/>
</dbReference>
<feature type="region of interest" description="Disordered" evidence="19">
    <location>
        <begin position="721"/>
        <end position="871"/>
    </location>
</feature>
<dbReference type="SUPFAM" id="SSF48403">
    <property type="entry name" value="Ankyrin repeat"/>
    <property type="match status" value="1"/>
</dbReference>
<evidence type="ECO:0000313" key="20">
    <source>
        <dbReference type="Proteomes" id="UP000694871"/>
    </source>
</evidence>
<gene>
    <name evidence="21" type="primary">TONSL</name>
</gene>
<feature type="repeat" description="ANK" evidence="16">
    <location>
        <begin position="608"/>
        <end position="640"/>
    </location>
</feature>
<dbReference type="InterPro" id="IPR001611">
    <property type="entry name" value="Leu-rich_rpt"/>
</dbReference>
<keyword evidence="9 17" id="KW-0802">TPR repeat</keyword>
<dbReference type="Pfam" id="PF13176">
    <property type="entry name" value="TPR_7"/>
    <property type="match status" value="1"/>
</dbReference>
<sequence>MGGTREREIRQLQKAKEKAQRKGDLQEEAALCNQLGEILARHGRFQEALEEHRQELRLLESVGDVLGCAVAHRKIGERLAELESYEAALKHQRRHLELAQSLHNHIEQQRAWATLGRTYMFMAESDASSGALQEAEKAFAKSLAIIEETLDGEVPQREVSEMRARLYLNLGLVHDSLKNPAKCSDYIKKSIYISEQTHLYEDLYRAYFNLGNIHLREGEHSKAMRCLERARECARKMKEKLMESECCASLGQVLLSLGDFVAAKRFLKKAYLLGSQQPQQRESVCHSLRYAMKVSSLQQALEEAEAASNLQTALALCEQLGDLFSKEGDYRRALEAYKEQLQHAEALRRPGQELAVIHVSLAATFGDLKDHAQAVHHYQAELALRQGNALEGRWEAKTWLNITLAKEEARESYEALEPCFQKALQRAETAGDLRLQCQVLRSFHASQQRCGCPEASATLAQLEDLRGCLGQRPDGEAGEEEEELQSSEPLEESDLELSGSGESRAEQPPPTPQEEDLEGYGKSVPGRRNVSKWNQRNDKGETLLHRACIDGNLRRVQFFLEKAHPVNPRDYCGWTPLHEACNHGHLEVVRLLLDHGANIDDPGGPGCEGITPLHDALNCGHFDVAELLIHRGASVVLRNGKGLNPLGTLQEWGRLYGRDLDRETRERSKAMEQLRPAKRKPCIFGQEPQRAEEEQVLGQAGQEETGLAATAEYQAAMRHVGSAQSCLPRTPERTRPSDGRALIPAEDYVGDDWLEDDVGPSRRSRKRSRPGRDEDSGSESEEASGPESESEGEARKEEAARKKRRRVRQSRLTQIVDRVPLGRTRGGGPTASPERPANDPGPLWGAGGSSPVYSRTGGCESPPPGPAAQHPVPPAPIRVRVRVHENVFLIPVPHSGSDSRPVSWLADQASQRYYQMCGLLPRLTLKKEGALLAPEDLIVDVLQSNEEVLAEVQSWDLPPLLERYRKACRSLSVGEHPLLLKTLERQESGPSFRAPGVALRGLHLTPLLRALKRQTAIRRLGLSGTGLGDDSAAELLATLSTMPGLKTLDLSGNRLGPEGLQRLAQGGPAGPVTFQNLEELDLSLNPLGDGSSPALAALLQACPLLSSLRVRACGFTPAFLQQHHPLVAGALRGAVHLKKLAVSHNALGSPGLRLLLQSLPGAALTHLDLGSVEAPTGDPQPLWDVVVQYLAQVTHLTLSGNRLTDEAIAALARCLPACCSLDSLDLSANPDIGIVGLRTLLTALEERQKGLRFLGLAGCSVRGPVDCTTWNKLSAHVRHLQLCTRHLSPSDQRDVEELWPHPPDTALRTVTRQHKLFCQCLAPGSPGTDAPALE</sequence>
<dbReference type="SUPFAM" id="SSF52047">
    <property type="entry name" value="RNI-like"/>
    <property type="match status" value="1"/>
</dbReference>
<dbReference type="Pfam" id="PF13424">
    <property type="entry name" value="TPR_12"/>
    <property type="match status" value="1"/>
</dbReference>
<dbReference type="PROSITE" id="PS50297">
    <property type="entry name" value="ANK_REP_REGION"/>
    <property type="match status" value="2"/>
</dbReference>
<organism evidence="20 21">
    <name type="scientific">Gekko japonicus</name>
    <name type="common">Schlegel's Japanese gecko</name>
    <dbReference type="NCBI Taxonomy" id="146911"/>
    <lineage>
        <taxon>Eukaryota</taxon>
        <taxon>Metazoa</taxon>
        <taxon>Chordata</taxon>
        <taxon>Craniata</taxon>
        <taxon>Vertebrata</taxon>
        <taxon>Euteleostomi</taxon>
        <taxon>Lepidosauria</taxon>
        <taxon>Squamata</taxon>
        <taxon>Bifurcata</taxon>
        <taxon>Gekkota</taxon>
        <taxon>Gekkonidae</taxon>
        <taxon>Gekkoninae</taxon>
        <taxon>Gekko</taxon>
    </lineage>
</organism>
<dbReference type="Pfam" id="PF13516">
    <property type="entry name" value="LRR_6"/>
    <property type="match status" value="4"/>
</dbReference>
<feature type="region of interest" description="Disordered" evidence="19">
    <location>
        <begin position="470"/>
        <end position="535"/>
    </location>
</feature>
<reference evidence="21" key="1">
    <citation type="submission" date="2025-08" db="UniProtKB">
        <authorList>
            <consortium name="RefSeq"/>
        </authorList>
    </citation>
    <scope>IDENTIFICATION</scope>
</reference>
<feature type="repeat" description="TPR" evidence="17">
    <location>
        <begin position="204"/>
        <end position="237"/>
    </location>
</feature>
<dbReference type="PANTHER" id="PTHR46358:SF1">
    <property type="entry name" value="TONSOKU-LIKE PROTEIN"/>
    <property type="match status" value="1"/>
</dbReference>
<dbReference type="Gene3D" id="1.25.40.10">
    <property type="entry name" value="Tetratricopeptide repeat domain"/>
    <property type="match status" value="2"/>
</dbReference>
<dbReference type="SMART" id="SM00028">
    <property type="entry name" value="TPR"/>
    <property type="match status" value="9"/>
</dbReference>
<accession>A0ABM1KX73</accession>
<name>A0ABM1KX73_GEKJA</name>
<evidence type="ECO:0000256" key="11">
    <source>
        <dbReference type="ARBA" id="ARBA00023043"/>
    </source>
</evidence>
<evidence type="ECO:0000256" key="17">
    <source>
        <dbReference type="PROSITE-ProRule" id="PRU00339"/>
    </source>
</evidence>
<evidence type="ECO:0000256" key="1">
    <source>
        <dbReference type="ARBA" id="ARBA00004123"/>
    </source>
</evidence>
<keyword evidence="13" id="KW-0539">Nucleus</keyword>
<dbReference type="PROSITE" id="PS50088">
    <property type="entry name" value="ANK_REPEAT"/>
    <property type="match status" value="3"/>
</dbReference>
<feature type="compositionally biased region" description="Pro residues" evidence="19">
    <location>
        <begin position="861"/>
        <end position="871"/>
    </location>
</feature>
<keyword evidence="6" id="KW-0433">Leucine-rich repeat</keyword>
<evidence type="ECO:0000256" key="7">
    <source>
        <dbReference type="ARBA" id="ARBA00022737"/>
    </source>
</evidence>
<dbReference type="InterPro" id="IPR032675">
    <property type="entry name" value="LRR_dom_sf"/>
</dbReference>
<evidence type="ECO:0000256" key="10">
    <source>
        <dbReference type="ARBA" id="ARBA00022853"/>
    </source>
</evidence>
<evidence type="ECO:0000256" key="3">
    <source>
        <dbReference type="ARBA" id="ARBA00010999"/>
    </source>
</evidence>
<dbReference type="PRINTS" id="PR01415">
    <property type="entry name" value="ANKYRIN"/>
</dbReference>
<evidence type="ECO:0000256" key="18">
    <source>
        <dbReference type="SAM" id="Coils"/>
    </source>
</evidence>
<comment type="similarity">
    <text evidence="3">Belongs to the Tonsoku family.</text>
</comment>
<keyword evidence="8" id="KW-0227">DNA damage</keyword>
<evidence type="ECO:0000256" key="16">
    <source>
        <dbReference type="PROSITE-ProRule" id="PRU00023"/>
    </source>
</evidence>
<dbReference type="SUPFAM" id="SSF48452">
    <property type="entry name" value="TPR-like"/>
    <property type="match status" value="3"/>
</dbReference>
<evidence type="ECO:0000256" key="14">
    <source>
        <dbReference type="ARBA" id="ARBA00030801"/>
    </source>
</evidence>
<keyword evidence="11 16" id="KW-0040">ANK repeat</keyword>
<evidence type="ECO:0000313" key="21">
    <source>
        <dbReference type="RefSeq" id="XP_015278310.1"/>
    </source>
</evidence>
<dbReference type="Proteomes" id="UP000694871">
    <property type="component" value="Unplaced"/>
</dbReference>
<feature type="compositionally biased region" description="Acidic residues" evidence="19">
    <location>
        <begin position="748"/>
        <end position="758"/>
    </location>
</feature>
<feature type="repeat" description="ANK" evidence="16">
    <location>
        <begin position="539"/>
        <end position="571"/>
    </location>
</feature>
<dbReference type="SMART" id="SM00248">
    <property type="entry name" value="ANK"/>
    <property type="match status" value="3"/>
</dbReference>
<comment type="subcellular location">
    <subcellularLocation>
        <location evidence="2">Chromosome</location>
    </subcellularLocation>
    <subcellularLocation>
        <location evidence="1">Nucleus</location>
    </subcellularLocation>
</comment>
<dbReference type="PROSITE" id="PS50005">
    <property type="entry name" value="TPR"/>
    <property type="match status" value="1"/>
</dbReference>
<dbReference type="InterPro" id="IPR006553">
    <property type="entry name" value="Leu-rich_rpt_Cys-con_subtyp"/>
</dbReference>
<dbReference type="PANTHER" id="PTHR46358">
    <property type="entry name" value="TONSOKU-LIKE PROTEIN"/>
    <property type="match status" value="1"/>
</dbReference>
<dbReference type="GeneID" id="107120177"/>
<feature type="compositionally biased region" description="Acidic residues" evidence="19">
    <location>
        <begin position="776"/>
        <end position="791"/>
    </location>
</feature>
<keyword evidence="7" id="KW-0677">Repeat</keyword>
<keyword evidence="20" id="KW-1185">Reference proteome</keyword>
<keyword evidence="5" id="KW-0158">Chromosome</keyword>
<feature type="repeat" description="ANK" evidence="16">
    <location>
        <begin position="572"/>
        <end position="604"/>
    </location>
</feature>
<dbReference type="InterPro" id="IPR036770">
    <property type="entry name" value="Ankyrin_rpt-contain_sf"/>
</dbReference>
<dbReference type="Gene3D" id="3.80.10.10">
    <property type="entry name" value="Ribonuclease Inhibitor"/>
    <property type="match status" value="2"/>
</dbReference>
<proteinExistence type="inferred from homology"/>
<dbReference type="RefSeq" id="XP_015278310.1">
    <property type="nucleotide sequence ID" value="XM_015422824.1"/>
</dbReference>
<evidence type="ECO:0000256" key="5">
    <source>
        <dbReference type="ARBA" id="ARBA00022454"/>
    </source>
</evidence>
<dbReference type="InterPro" id="IPR019734">
    <property type="entry name" value="TPR_rpt"/>
</dbReference>
<protein>
    <recommendedName>
        <fullName evidence="4">Tonsoku-like protein</fullName>
    </recommendedName>
    <alternativeName>
        <fullName evidence="15">NF-kappa-B inhibitor-like protein 2</fullName>
    </alternativeName>
    <alternativeName>
        <fullName evidence="14">Nuclear factor of kappa light polypeptide gene enhancer in B-cells inhibitor-like 2</fullName>
    </alternativeName>
</protein>
<keyword evidence="10" id="KW-0156">Chromatin regulator</keyword>
<dbReference type="SMART" id="SM00367">
    <property type="entry name" value="LRR_CC"/>
    <property type="match status" value="3"/>
</dbReference>
<evidence type="ECO:0000256" key="8">
    <source>
        <dbReference type="ARBA" id="ARBA00022763"/>
    </source>
</evidence>
<evidence type="ECO:0000256" key="6">
    <source>
        <dbReference type="ARBA" id="ARBA00022614"/>
    </source>
</evidence>
<keyword evidence="18" id="KW-0175">Coiled coil</keyword>
<keyword evidence="12" id="KW-0234">DNA repair</keyword>
<dbReference type="InterPro" id="IPR052311">
    <property type="entry name" value="MMS22L-TONSL_complex_comp"/>
</dbReference>